<protein>
    <recommendedName>
        <fullName evidence="1">Phage neck terminator protein gp12-like domain-containing protein</fullName>
    </recommendedName>
</protein>
<gene>
    <name evidence="2" type="ORF">R53137_KAKDMLNK_00229</name>
</gene>
<evidence type="ECO:0000313" key="3">
    <source>
        <dbReference type="Proteomes" id="UP001314262"/>
    </source>
</evidence>
<dbReference type="EMBL" id="CAUZLT010000001">
    <property type="protein sequence ID" value="CAK1228382.1"/>
    <property type="molecule type" value="Genomic_DNA"/>
</dbReference>
<dbReference type="NCBIfam" id="NF047498">
    <property type="entry name" value="LIC_12616_fam"/>
    <property type="match status" value="1"/>
</dbReference>
<dbReference type="RefSeq" id="WP_203619198.1">
    <property type="nucleotide sequence ID" value="NZ_BOJU01000004.1"/>
</dbReference>
<comment type="caution">
    <text evidence="2">The sequence shown here is derived from an EMBL/GenBank/DDBJ whole genome shotgun (WGS) entry which is preliminary data.</text>
</comment>
<keyword evidence="3" id="KW-1185">Reference proteome</keyword>
<dbReference type="Pfam" id="PF23961">
    <property type="entry name" value="Phage_tail_terminator_9"/>
    <property type="match status" value="1"/>
</dbReference>
<name>A0ABN9YNC4_9LACO</name>
<organism evidence="2 3">
    <name type="scientific">Fructobacillus tropaeoli</name>
    <dbReference type="NCBI Taxonomy" id="709323"/>
    <lineage>
        <taxon>Bacteria</taxon>
        <taxon>Bacillati</taxon>
        <taxon>Bacillota</taxon>
        <taxon>Bacilli</taxon>
        <taxon>Lactobacillales</taxon>
        <taxon>Lactobacillaceae</taxon>
        <taxon>Fructobacillus</taxon>
    </lineage>
</organism>
<evidence type="ECO:0000259" key="1">
    <source>
        <dbReference type="Pfam" id="PF23961"/>
    </source>
</evidence>
<evidence type="ECO:0000313" key="2">
    <source>
        <dbReference type="EMBL" id="CAK1228382.1"/>
    </source>
</evidence>
<dbReference type="InterPro" id="IPR057087">
    <property type="entry name" value="Gp12-like"/>
</dbReference>
<dbReference type="Proteomes" id="UP001314262">
    <property type="component" value="Unassembled WGS sequence"/>
</dbReference>
<sequence>MKELHIFDYEKFMSQFVVGFKEDLGLTLRPSYGNATVPEYPYVTYDFIDTHIDIGSSVELQDQFDIVLMFIGHSNLLSESLEAGNKMMMWLKDREIQYQLSDKGIDVIQIYDQSVLNNPMAIDTDRRVKFEARFRVINVPEDETNPAIEEVVTNDNIRIKKG</sequence>
<accession>A0ABN9YNC4</accession>
<proteinExistence type="predicted"/>
<reference evidence="2 3" key="1">
    <citation type="submission" date="2023-10" db="EMBL/GenBank/DDBJ databases">
        <authorList>
            <person name="Botero Cardona J."/>
        </authorList>
    </citation>
    <scope>NUCLEOTIDE SEQUENCE [LARGE SCALE GENOMIC DNA]</scope>
    <source>
        <strain evidence="2 3">R-53137</strain>
    </source>
</reference>
<feature type="domain" description="Phage neck terminator protein gp12-like" evidence="1">
    <location>
        <begin position="10"/>
        <end position="149"/>
    </location>
</feature>